<protein>
    <submittedName>
        <fullName evidence="2">ZYBA0S03-12794g1_1</fullName>
    </submittedName>
</protein>
<organism evidence="2 3">
    <name type="scientific">Zygosaccharomyces bailii (strain CLIB 213 / ATCC 58445 / CBS 680 / BCRC 21525 / NBRC 1098 / NCYC 1416 / NRRL Y-2227)</name>
    <dbReference type="NCBI Taxonomy" id="1333698"/>
    <lineage>
        <taxon>Eukaryota</taxon>
        <taxon>Fungi</taxon>
        <taxon>Dikarya</taxon>
        <taxon>Ascomycota</taxon>
        <taxon>Saccharomycotina</taxon>
        <taxon>Saccharomycetes</taxon>
        <taxon>Saccharomycetales</taxon>
        <taxon>Saccharomycetaceae</taxon>
        <taxon>Zygosaccharomyces</taxon>
    </lineage>
</organism>
<dbReference type="OrthoDB" id="10631506at2759"/>
<proteinExistence type="predicted"/>
<gene>
    <name evidence="2" type="ORF">BN860_12794g</name>
</gene>
<sequence length="226" mass="26428">MLTTDMQPPPYRIFGGKRIMPIVHLPYDAGFYVFSSEQSHEKWEGFEAKRPNLTQDGQGIPLFHFKRRPCIFGSSRKPDYLIYKYIVQKCEEPPPCDKSELIADDSFYCLYKVLFCEVYTRYEDYSVVYKLKFPFYFKGVEYYDFVNCSEQVGYCGSVEGFDLSWKLCDKKLDEYELWSDFENVSHLVNGAFTNSKGKLERTKDSPPLRPHSTQEGSATRMIGMQI</sequence>
<dbReference type="EMBL" id="HG316456">
    <property type="protein sequence ID" value="CDF89252.1"/>
    <property type="molecule type" value="Genomic_DNA"/>
</dbReference>
<feature type="region of interest" description="Disordered" evidence="1">
    <location>
        <begin position="197"/>
        <end position="218"/>
    </location>
</feature>
<feature type="compositionally biased region" description="Basic and acidic residues" evidence="1">
    <location>
        <begin position="197"/>
        <end position="206"/>
    </location>
</feature>
<reference evidence="3" key="1">
    <citation type="journal article" date="2013" name="Genome Announc.">
        <title>Genome sequence of the food spoilage yeast Zygosaccharomyces bailii CLIB 213(T).</title>
        <authorList>
            <person name="Galeote V."/>
            <person name="Bigey F."/>
            <person name="Devillers H."/>
            <person name="Neuveglise C."/>
            <person name="Dequin S."/>
        </authorList>
    </citation>
    <scope>NUCLEOTIDE SEQUENCE [LARGE SCALE GENOMIC DNA]</scope>
    <source>
        <strain evidence="3">CLIB 213 / ATCC 58445 / CBS 680 / CCRC 21525 / NBRC 1098 / NCYC 1416 / NRRL Y-2227</strain>
    </source>
</reference>
<evidence type="ECO:0000313" key="3">
    <source>
        <dbReference type="Proteomes" id="UP000019375"/>
    </source>
</evidence>
<keyword evidence="3" id="KW-1185">Reference proteome</keyword>
<accession>A0A8J2T8K4</accession>
<name>A0A8J2T8K4_ZYGB2</name>
<dbReference type="AlphaFoldDB" id="A0A8J2T8K4"/>
<evidence type="ECO:0000256" key="1">
    <source>
        <dbReference type="SAM" id="MobiDB-lite"/>
    </source>
</evidence>
<dbReference type="Proteomes" id="UP000019375">
    <property type="component" value="Unassembled WGS sequence"/>
</dbReference>
<evidence type="ECO:0000313" key="2">
    <source>
        <dbReference type="EMBL" id="CDF89252.1"/>
    </source>
</evidence>